<comment type="pathway">
    <text evidence="3 18">Phospholipid metabolism; CDP-diacylglycerol biosynthesis; CDP-diacylglycerol from sn-glycerol 3-phosphate: step 3/3.</text>
</comment>
<evidence type="ECO:0000256" key="8">
    <source>
        <dbReference type="ARBA" id="ARBA00022475"/>
    </source>
</evidence>
<comment type="caution">
    <text evidence="21">The sequence shown here is derived from an EMBL/GenBank/DDBJ whole genome shotgun (WGS) entry which is preliminary data.</text>
</comment>
<dbReference type="PANTHER" id="PTHR46382">
    <property type="entry name" value="PHOSPHATIDATE CYTIDYLYLTRANSFERASE"/>
    <property type="match status" value="1"/>
</dbReference>
<dbReference type="EMBL" id="JAAATW010000003">
    <property type="protein sequence ID" value="NBE08861.1"/>
    <property type="molecule type" value="Genomic_DNA"/>
</dbReference>
<comment type="similarity">
    <text evidence="5 18">Belongs to the CDS family.</text>
</comment>
<comment type="catalytic activity">
    <reaction evidence="1 18">
        <text>a 1,2-diacyl-sn-glycero-3-phosphate + CTP + H(+) = a CDP-1,2-diacyl-sn-glycerol + diphosphate</text>
        <dbReference type="Rhea" id="RHEA:16229"/>
        <dbReference type="ChEBI" id="CHEBI:15378"/>
        <dbReference type="ChEBI" id="CHEBI:33019"/>
        <dbReference type="ChEBI" id="CHEBI:37563"/>
        <dbReference type="ChEBI" id="CHEBI:58332"/>
        <dbReference type="ChEBI" id="CHEBI:58608"/>
        <dbReference type="EC" id="2.7.7.41"/>
    </reaction>
</comment>
<evidence type="ECO:0000256" key="7">
    <source>
        <dbReference type="ARBA" id="ARBA00019373"/>
    </source>
</evidence>
<evidence type="ECO:0000256" key="19">
    <source>
        <dbReference type="SAM" id="MobiDB-lite"/>
    </source>
</evidence>
<evidence type="ECO:0000256" key="18">
    <source>
        <dbReference type="RuleBase" id="RU003938"/>
    </source>
</evidence>
<dbReference type="GO" id="GO:0016779">
    <property type="term" value="F:nucleotidyltransferase activity"/>
    <property type="evidence" value="ECO:0007669"/>
    <property type="project" value="UniProtKB-KW"/>
</dbReference>
<evidence type="ECO:0000256" key="2">
    <source>
        <dbReference type="ARBA" id="ARBA00004651"/>
    </source>
</evidence>
<keyword evidence="10 18" id="KW-0808">Transferase</keyword>
<evidence type="ECO:0000256" key="14">
    <source>
        <dbReference type="ARBA" id="ARBA00023098"/>
    </source>
</evidence>
<sequence>MTGGDGDSDPGPQPGPDLAAASADADRAAAPDAAPQVETEDYKPPEPTLAAVIGRWDDLRPRVVSAIVMIAIGAAEIWLGGGSFATLIVLLTSGMIWELAQMTAPQQKNRPLVLWGVAGGALAAALVLRSDLAAAFLMVPALALALTPRRDRQIAAIYAAAIMVAGYGLVEFREESGTIGILWLVIIVITSDVLGYFVGRYVGGPKFWPKVSPKKTWSGTIAGWIGAAVVGLGFVLAGFGGWVLVILSPLIALAGQMGDIVESWLKRRAGVKDSSNLIPGHGGLLDRFDALIGATVLVMTLGLFFKDLPIG</sequence>
<feature type="region of interest" description="Disordered" evidence="19">
    <location>
        <begin position="1"/>
        <end position="44"/>
    </location>
</feature>
<keyword evidence="8" id="KW-1003">Cell membrane</keyword>
<feature type="transmembrane region" description="Helical" evidence="20">
    <location>
        <begin position="221"/>
        <end position="247"/>
    </location>
</feature>
<feature type="transmembrane region" description="Helical" evidence="20">
    <location>
        <begin position="112"/>
        <end position="141"/>
    </location>
</feature>
<dbReference type="Proteomes" id="UP001517376">
    <property type="component" value="Unassembled WGS sequence"/>
</dbReference>
<evidence type="ECO:0000256" key="9">
    <source>
        <dbReference type="ARBA" id="ARBA00022516"/>
    </source>
</evidence>
<keyword evidence="15 20" id="KW-0472">Membrane</keyword>
<dbReference type="RefSeq" id="WP_161767891.1">
    <property type="nucleotide sequence ID" value="NZ_JAAATW010000003.1"/>
</dbReference>
<evidence type="ECO:0000256" key="6">
    <source>
        <dbReference type="ARBA" id="ARBA00012487"/>
    </source>
</evidence>
<evidence type="ECO:0000256" key="5">
    <source>
        <dbReference type="ARBA" id="ARBA00010185"/>
    </source>
</evidence>
<evidence type="ECO:0000256" key="4">
    <source>
        <dbReference type="ARBA" id="ARBA00005189"/>
    </source>
</evidence>
<feature type="transmembrane region" description="Helical" evidence="20">
    <location>
        <begin position="66"/>
        <end position="91"/>
    </location>
</feature>
<dbReference type="PANTHER" id="PTHR46382:SF1">
    <property type="entry name" value="PHOSPHATIDATE CYTIDYLYLTRANSFERASE"/>
    <property type="match status" value="1"/>
</dbReference>
<evidence type="ECO:0000256" key="15">
    <source>
        <dbReference type="ARBA" id="ARBA00023136"/>
    </source>
</evidence>
<proteinExistence type="inferred from homology"/>
<evidence type="ECO:0000256" key="12">
    <source>
        <dbReference type="ARBA" id="ARBA00022695"/>
    </source>
</evidence>
<evidence type="ECO:0000256" key="16">
    <source>
        <dbReference type="ARBA" id="ARBA00023209"/>
    </source>
</evidence>
<evidence type="ECO:0000313" key="21">
    <source>
        <dbReference type="EMBL" id="NBE08861.1"/>
    </source>
</evidence>
<gene>
    <name evidence="21" type="ORF">GU920_15070</name>
</gene>
<dbReference type="InterPro" id="IPR000374">
    <property type="entry name" value="PC_trans"/>
</dbReference>
<evidence type="ECO:0000313" key="22">
    <source>
        <dbReference type="Proteomes" id="UP001517376"/>
    </source>
</evidence>
<name>A0ABW9YA11_9RHOB</name>
<reference evidence="22" key="1">
    <citation type="submission" date="2020-01" db="EMBL/GenBank/DDBJ databases">
        <title>Sphingomonas sp. strain CSW-10.</title>
        <authorList>
            <person name="Chen W.-M."/>
        </authorList>
    </citation>
    <scope>NUCLEOTIDE SEQUENCE [LARGE SCALE GENOMIC DNA]</scope>
    <source>
        <strain evidence="22">CCP-1</strain>
    </source>
</reference>
<keyword evidence="11 18" id="KW-0812">Transmembrane</keyword>
<accession>A0ABW9YA11</accession>
<keyword evidence="9" id="KW-0444">Lipid biosynthesis</keyword>
<organism evidence="21 22">
    <name type="scientific">Paragemmobacter ruber</name>
    <dbReference type="NCBI Taxonomy" id="1985673"/>
    <lineage>
        <taxon>Bacteria</taxon>
        <taxon>Pseudomonadati</taxon>
        <taxon>Pseudomonadota</taxon>
        <taxon>Alphaproteobacteria</taxon>
        <taxon>Rhodobacterales</taxon>
        <taxon>Paracoccaceae</taxon>
        <taxon>Paragemmobacter</taxon>
    </lineage>
</organism>
<keyword evidence="16" id="KW-0594">Phospholipid biosynthesis</keyword>
<keyword evidence="14" id="KW-0443">Lipid metabolism</keyword>
<comment type="subcellular location">
    <subcellularLocation>
        <location evidence="2">Cell membrane</location>
        <topology evidence="2">Multi-pass membrane protein</topology>
    </subcellularLocation>
</comment>
<dbReference type="EC" id="2.7.7.41" evidence="6 18"/>
<evidence type="ECO:0000256" key="20">
    <source>
        <dbReference type="SAM" id="Phobius"/>
    </source>
</evidence>
<dbReference type="PROSITE" id="PS01315">
    <property type="entry name" value="CDS"/>
    <property type="match status" value="1"/>
</dbReference>
<keyword evidence="22" id="KW-1185">Reference proteome</keyword>
<evidence type="ECO:0000256" key="11">
    <source>
        <dbReference type="ARBA" id="ARBA00022692"/>
    </source>
</evidence>
<evidence type="ECO:0000256" key="1">
    <source>
        <dbReference type="ARBA" id="ARBA00001698"/>
    </source>
</evidence>
<evidence type="ECO:0000256" key="13">
    <source>
        <dbReference type="ARBA" id="ARBA00022989"/>
    </source>
</evidence>
<feature type="transmembrane region" description="Helical" evidence="20">
    <location>
        <begin position="153"/>
        <end position="170"/>
    </location>
</feature>
<evidence type="ECO:0000256" key="3">
    <source>
        <dbReference type="ARBA" id="ARBA00005119"/>
    </source>
</evidence>
<evidence type="ECO:0000256" key="17">
    <source>
        <dbReference type="ARBA" id="ARBA00023264"/>
    </source>
</evidence>
<protein>
    <recommendedName>
        <fullName evidence="7 18">Phosphatidate cytidylyltransferase</fullName>
        <ecNumber evidence="6 18">2.7.7.41</ecNumber>
    </recommendedName>
</protein>
<keyword evidence="12 18" id="KW-0548">Nucleotidyltransferase</keyword>
<feature type="transmembrane region" description="Helical" evidence="20">
    <location>
        <begin position="182"/>
        <end position="201"/>
    </location>
</feature>
<feature type="transmembrane region" description="Helical" evidence="20">
    <location>
        <begin position="288"/>
        <end position="305"/>
    </location>
</feature>
<evidence type="ECO:0000256" key="10">
    <source>
        <dbReference type="ARBA" id="ARBA00022679"/>
    </source>
</evidence>
<keyword evidence="17" id="KW-1208">Phospholipid metabolism</keyword>
<dbReference type="Pfam" id="PF01148">
    <property type="entry name" value="CTP_transf_1"/>
    <property type="match status" value="1"/>
</dbReference>
<keyword evidence="13 20" id="KW-1133">Transmembrane helix</keyword>
<comment type="pathway">
    <text evidence="4">Lipid metabolism.</text>
</comment>